<evidence type="ECO:0000256" key="3">
    <source>
        <dbReference type="ARBA" id="ARBA00023125"/>
    </source>
</evidence>
<dbReference type="Proteomes" id="UP000600449">
    <property type="component" value="Unassembled WGS sequence"/>
</dbReference>
<sequence>MGLTVNLERRGAVYYWRRRLPQAFARAHGRIQLRLSLRTKEPGAARYLAAQLDAEAQIVFREADPAVVSGEQLAGLFARALEAHRHKLETLCALERQDGTLSERVREEERAIGIAFRAMARFGPHAALTPERSAVLAAEGHEAAAIQAGAAALAALQATGLAGASKARLADLLGAVGAEPTPGNVARAEPVYLRAVAEALLAGSARHDRDPSGLAVFGDTPCRAEGGRVAPSPTDSAPCTPSSSVPGSCALIPVAPTTSAPTSSAPTIRVPTACAPMPAAAPHVAPTAVLAPATADAAALSPTSSSAPDAAPSTCALAGTPPPAVAGRGSTSEYRPEPGAASSAAARPAFVRADASSNEIVALGERLVARNVQDGRWNPKTERQARMIFGLFARFLAETEGIVSMTALRQKHLDHFDAFLREVHRDFGKSRRDAARSIAEIRRISRAKPIEKRGLEPGTRNRHLTFLGQLVVAARRSGCAPAPEVDTSAFRVAQTKRGREQRVKPKLEQAQAFFRSPVFVGCRDWRAPDVPGERIFHRAAYFGPMLAHYQGLRREEYCGLAVADIVTEAGAPPHVLVRPNGFRGLKNVQSERTLALHPELMRLGLLEYAAALAALGHERLFPDLYSPSSKSPLGDRLYDELTPAIRRAGLTPHQVRHLFGNVLKQRGVAAEIRADLLGHGGTDETTERYCDAAELKLQLVTLAKLPIVTAHLERVPITLIPWVERREVAPWSRASSQPVRPARRPKAGDR</sequence>
<accession>A0A917QBL5</accession>
<dbReference type="GO" id="GO:0015074">
    <property type="term" value="P:DNA integration"/>
    <property type="evidence" value="ECO:0007669"/>
    <property type="project" value="UniProtKB-KW"/>
</dbReference>
<protein>
    <recommendedName>
        <fullName evidence="6">Tyr recombinase domain-containing protein</fullName>
    </recommendedName>
</protein>
<dbReference type="GO" id="GO:0006310">
    <property type="term" value="P:DNA recombination"/>
    <property type="evidence" value="ECO:0007669"/>
    <property type="project" value="UniProtKB-KW"/>
</dbReference>
<dbReference type="GO" id="GO:0003677">
    <property type="term" value="F:DNA binding"/>
    <property type="evidence" value="ECO:0007669"/>
    <property type="project" value="UniProtKB-KW"/>
</dbReference>
<name>A0A917QBL5_9HYPH</name>
<evidence type="ECO:0000256" key="5">
    <source>
        <dbReference type="SAM" id="MobiDB-lite"/>
    </source>
</evidence>
<dbReference type="InterPro" id="IPR050090">
    <property type="entry name" value="Tyrosine_recombinase_XerCD"/>
</dbReference>
<gene>
    <name evidence="7" type="ORF">GCM10011322_27400</name>
</gene>
<dbReference type="Pfam" id="PF20172">
    <property type="entry name" value="DUF6538"/>
    <property type="match status" value="1"/>
</dbReference>
<feature type="region of interest" description="Disordered" evidence="5">
    <location>
        <begin position="300"/>
        <end position="342"/>
    </location>
</feature>
<dbReference type="Gene3D" id="1.10.443.10">
    <property type="entry name" value="Intergrase catalytic core"/>
    <property type="match status" value="1"/>
</dbReference>
<dbReference type="PROSITE" id="PS51898">
    <property type="entry name" value="TYR_RECOMBINASE"/>
    <property type="match status" value="1"/>
</dbReference>
<dbReference type="SUPFAM" id="SSF56349">
    <property type="entry name" value="DNA breaking-rejoining enzymes"/>
    <property type="match status" value="1"/>
</dbReference>
<organism evidence="7 8">
    <name type="scientific">Salinarimonas ramus</name>
    <dbReference type="NCBI Taxonomy" id="690164"/>
    <lineage>
        <taxon>Bacteria</taxon>
        <taxon>Pseudomonadati</taxon>
        <taxon>Pseudomonadota</taxon>
        <taxon>Alphaproteobacteria</taxon>
        <taxon>Hyphomicrobiales</taxon>
        <taxon>Salinarimonadaceae</taxon>
        <taxon>Salinarimonas</taxon>
    </lineage>
</organism>
<reference evidence="7 8" key="1">
    <citation type="journal article" date="2014" name="Int. J. Syst. Evol. Microbiol.">
        <title>Complete genome sequence of Corynebacterium casei LMG S-19264T (=DSM 44701T), isolated from a smear-ripened cheese.</title>
        <authorList>
            <consortium name="US DOE Joint Genome Institute (JGI-PGF)"/>
            <person name="Walter F."/>
            <person name="Albersmeier A."/>
            <person name="Kalinowski J."/>
            <person name="Ruckert C."/>
        </authorList>
    </citation>
    <scope>NUCLEOTIDE SEQUENCE [LARGE SCALE GENOMIC DNA]</scope>
    <source>
        <strain evidence="7 8">CGMCC 1.9161</strain>
    </source>
</reference>
<keyword evidence="8" id="KW-1185">Reference proteome</keyword>
<dbReference type="RefSeq" id="WP_188913794.1">
    <property type="nucleotide sequence ID" value="NZ_BMMF01000007.1"/>
</dbReference>
<dbReference type="InterPro" id="IPR011010">
    <property type="entry name" value="DNA_brk_join_enz"/>
</dbReference>
<dbReference type="EMBL" id="BMMF01000007">
    <property type="protein sequence ID" value="GGK38851.1"/>
    <property type="molecule type" value="Genomic_DNA"/>
</dbReference>
<evidence type="ECO:0000259" key="6">
    <source>
        <dbReference type="PROSITE" id="PS51898"/>
    </source>
</evidence>
<evidence type="ECO:0000256" key="4">
    <source>
        <dbReference type="ARBA" id="ARBA00023172"/>
    </source>
</evidence>
<comment type="caution">
    <text evidence="7">The sequence shown here is derived from an EMBL/GenBank/DDBJ whole genome shotgun (WGS) entry which is preliminary data.</text>
</comment>
<dbReference type="InterPro" id="IPR002104">
    <property type="entry name" value="Integrase_catalytic"/>
</dbReference>
<proteinExistence type="inferred from homology"/>
<keyword evidence="2" id="KW-0229">DNA integration</keyword>
<evidence type="ECO:0000256" key="1">
    <source>
        <dbReference type="ARBA" id="ARBA00008857"/>
    </source>
</evidence>
<dbReference type="AlphaFoldDB" id="A0A917QBL5"/>
<evidence type="ECO:0000313" key="8">
    <source>
        <dbReference type="Proteomes" id="UP000600449"/>
    </source>
</evidence>
<evidence type="ECO:0000256" key="2">
    <source>
        <dbReference type="ARBA" id="ARBA00022908"/>
    </source>
</evidence>
<keyword evidence="4" id="KW-0233">DNA recombination</keyword>
<dbReference type="InterPro" id="IPR013762">
    <property type="entry name" value="Integrase-like_cat_sf"/>
</dbReference>
<evidence type="ECO:0000313" key="7">
    <source>
        <dbReference type="EMBL" id="GGK38851.1"/>
    </source>
</evidence>
<dbReference type="PANTHER" id="PTHR30349">
    <property type="entry name" value="PHAGE INTEGRASE-RELATED"/>
    <property type="match status" value="1"/>
</dbReference>
<dbReference type="PANTHER" id="PTHR30349:SF41">
    <property type="entry name" value="INTEGRASE_RECOMBINASE PROTEIN MJ0367-RELATED"/>
    <property type="match status" value="1"/>
</dbReference>
<feature type="domain" description="Tyr recombinase" evidence="6">
    <location>
        <begin position="500"/>
        <end position="702"/>
    </location>
</feature>
<feature type="compositionally biased region" description="Low complexity" evidence="5">
    <location>
        <begin position="300"/>
        <end position="316"/>
    </location>
</feature>
<dbReference type="InterPro" id="IPR046668">
    <property type="entry name" value="DUF6538"/>
</dbReference>
<comment type="similarity">
    <text evidence="1">Belongs to the 'phage' integrase family.</text>
</comment>
<keyword evidence="3" id="KW-0238">DNA-binding</keyword>